<feature type="domain" description="ABC transporter" evidence="6">
    <location>
        <begin position="376"/>
        <end position="597"/>
    </location>
</feature>
<dbReference type="Pfam" id="PF00005">
    <property type="entry name" value="ABC_tran"/>
    <property type="match status" value="2"/>
</dbReference>
<proteinExistence type="predicted"/>
<dbReference type="Pfam" id="PF12848">
    <property type="entry name" value="ABC_tran_Xtn"/>
    <property type="match status" value="1"/>
</dbReference>
<evidence type="ECO:0000256" key="2">
    <source>
        <dbReference type="ARBA" id="ARBA00022741"/>
    </source>
</evidence>
<dbReference type="InterPro" id="IPR003593">
    <property type="entry name" value="AAA+_ATPase"/>
</dbReference>
<feature type="domain" description="ABC transporter" evidence="6">
    <location>
        <begin position="2"/>
        <end position="246"/>
    </location>
</feature>
<dbReference type="InterPro" id="IPR017871">
    <property type="entry name" value="ABC_transporter-like_CS"/>
</dbReference>
<dbReference type="PROSITE" id="PS50893">
    <property type="entry name" value="ABC_TRANSPORTER_2"/>
    <property type="match status" value="2"/>
</dbReference>
<dbReference type="SUPFAM" id="SSF52540">
    <property type="entry name" value="P-loop containing nucleoside triphosphate hydrolases"/>
    <property type="match status" value="2"/>
</dbReference>
<dbReference type="InterPro" id="IPR003439">
    <property type="entry name" value="ABC_transporter-like_ATP-bd"/>
</dbReference>
<feature type="region of interest" description="Disordered" evidence="5">
    <location>
        <begin position="585"/>
        <end position="613"/>
    </location>
</feature>
<dbReference type="CDD" id="cd03221">
    <property type="entry name" value="ABCF_EF-3"/>
    <property type="match status" value="2"/>
</dbReference>
<dbReference type="AlphaFoldDB" id="A0A0A0EPY7"/>
<dbReference type="InterPro" id="IPR027417">
    <property type="entry name" value="P-loop_NTPase"/>
</dbReference>
<comment type="caution">
    <text evidence="7">The sequence shown here is derived from an EMBL/GenBank/DDBJ whole genome shotgun (WGS) entry which is preliminary data.</text>
</comment>
<protein>
    <submittedName>
        <fullName evidence="7">ABC transporter ATP-binding protein</fullName>
    </submittedName>
</protein>
<dbReference type="InterPro" id="IPR050611">
    <property type="entry name" value="ABCF"/>
</dbReference>
<feature type="coiled-coil region" evidence="4">
    <location>
        <begin position="617"/>
        <end position="678"/>
    </location>
</feature>
<name>A0A0A0EPY7_9GAMM</name>
<evidence type="ECO:0000256" key="3">
    <source>
        <dbReference type="ARBA" id="ARBA00022840"/>
    </source>
</evidence>
<keyword evidence="8" id="KW-1185">Reference proteome</keyword>
<keyword evidence="1" id="KW-0677">Repeat</keyword>
<keyword evidence="4" id="KW-0175">Coiled coil</keyword>
<accession>A0A0A0EPY7</accession>
<dbReference type="GO" id="GO:0016887">
    <property type="term" value="F:ATP hydrolysis activity"/>
    <property type="evidence" value="ECO:0007669"/>
    <property type="project" value="InterPro"/>
</dbReference>
<sequence length="681" mass="73186">MIAFKDFALRRGERLLLSKVDLVLQAGWRVGVIGRNGTGKSSLFAAMQGQLEADQGDLGIPSRVRIAAVAQETPSLPDPALDFVLSGDAAVHAAIQAEANAFANEDWEGVAAAHHRLEELNGYDASARAGKLLHGLGFSADTHGRAVSTFSGGWRVRLNLARALMTPSDLLLLDEPTNHLDLDAVLWLEQWLLKYPGTLLLISHDREFLDEVTTHTLHLNDGKAKLYSGNYTAFERQRAEHLRLQQITHEKAQAERAHLQSFIDRFSASAAKAKQAQSRVKRLAKMAGTEAVRIERALRIEFPAPAKLPHALLRLAHADCGYVVADAVPQGDLLRGGGAASAANQNHPPASDPVPAEAAPAKMGASTGPAQRAGHSGVREPVAREQHALILHDVGFILEAGDRVALLGPNGAGKSTLVKSLVGDLPLLAGERSGHPDLRIGYFAQHTVESLRAGTSAIDHLADIAPGVATQQLRDFLGKWNFPGDRAFESVDVFSGGERARLALALIAWRQPNVLLLDEPTNHLDLDMREALAEALDGFEGAIVLVSHDRHLIGLVCDTFWRVADGVAQPFDGDLDEYASWLRSRDSSNDGKGSVKPAAVAEPPAKPRKGKANPYKLARAEERVTALEAQLLALDAELADPATYADGGARGVELARQQAELRAELDQAEAELLALYEADAA</sequence>
<evidence type="ECO:0000313" key="7">
    <source>
        <dbReference type="EMBL" id="KGM53051.1"/>
    </source>
</evidence>
<dbReference type="InterPro" id="IPR037118">
    <property type="entry name" value="Val-tRNA_synth_C_sf"/>
</dbReference>
<feature type="region of interest" description="Disordered" evidence="5">
    <location>
        <begin position="336"/>
        <end position="379"/>
    </location>
</feature>
<evidence type="ECO:0000313" key="8">
    <source>
        <dbReference type="Proteomes" id="UP000030017"/>
    </source>
</evidence>
<evidence type="ECO:0000256" key="1">
    <source>
        <dbReference type="ARBA" id="ARBA00022737"/>
    </source>
</evidence>
<dbReference type="PANTHER" id="PTHR19211:SF14">
    <property type="entry name" value="ATP-BINDING CASSETTE SUB-FAMILY F MEMBER 1"/>
    <property type="match status" value="1"/>
</dbReference>
<dbReference type="PANTHER" id="PTHR19211">
    <property type="entry name" value="ATP-BINDING TRANSPORT PROTEIN-RELATED"/>
    <property type="match status" value="1"/>
</dbReference>
<dbReference type="OrthoDB" id="9808609at2"/>
<keyword evidence="2" id="KW-0547">Nucleotide-binding</keyword>
<evidence type="ECO:0000256" key="5">
    <source>
        <dbReference type="SAM" id="MobiDB-lite"/>
    </source>
</evidence>
<dbReference type="FunFam" id="3.40.50.300:FF:000011">
    <property type="entry name" value="Putative ABC transporter ATP-binding component"/>
    <property type="match status" value="1"/>
</dbReference>
<dbReference type="RefSeq" id="WP_036192422.1">
    <property type="nucleotide sequence ID" value="NZ_AVPS01000001.1"/>
</dbReference>
<dbReference type="GO" id="GO:0005524">
    <property type="term" value="F:ATP binding"/>
    <property type="evidence" value="ECO:0007669"/>
    <property type="project" value="UniProtKB-KW"/>
</dbReference>
<dbReference type="InterPro" id="IPR032781">
    <property type="entry name" value="ABC_tran_Xtn"/>
</dbReference>
<reference evidence="7 8" key="1">
    <citation type="submission" date="2013-08" db="EMBL/GenBank/DDBJ databases">
        <title>Genome sequencing of Lysobacter.</title>
        <authorList>
            <person name="Zhang S."/>
            <person name="Wang G."/>
        </authorList>
    </citation>
    <scope>NUCLEOTIDE SEQUENCE [LARGE SCALE GENOMIC DNA]</scope>
    <source>
        <strain evidence="7 8">Ko07</strain>
    </source>
</reference>
<evidence type="ECO:0000259" key="6">
    <source>
        <dbReference type="PROSITE" id="PS50893"/>
    </source>
</evidence>
<organism evidence="7 8">
    <name type="scientific">Lysobacter concretionis Ko07 = DSM 16239</name>
    <dbReference type="NCBI Taxonomy" id="1122185"/>
    <lineage>
        <taxon>Bacteria</taxon>
        <taxon>Pseudomonadati</taxon>
        <taxon>Pseudomonadota</taxon>
        <taxon>Gammaproteobacteria</taxon>
        <taxon>Lysobacterales</taxon>
        <taxon>Lysobacteraceae</taxon>
        <taxon>Novilysobacter</taxon>
    </lineage>
</organism>
<keyword evidence="3 7" id="KW-0067">ATP-binding</keyword>
<dbReference type="Gene3D" id="3.40.50.300">
    <property type="entry name" value="P-loop containing nucleotide triphosphate hydrolases"/>
    <property type="match status" value="2"/>
</dbReference>
<dbReference type="Gene3D" id="1.10.287.380">
    <property type="entry name" value="Valyl-tRNA synthetase, C-terminal domain"/>
    <property type="match status" value="1"/>
</dbReference>
<evidence type="ECO:0000256" key="4">
    <source>
        <dbReference type="SAM" id="Coils"/>
    </source>
</evidence>
<dbReference type="SMART" id="SM00382">
    <property type="entry name" value="AAA"/>
    <property type="match status" value="2"/>
</dbReference>
<dbReference type="eggNOG" id="COG0488">
    <property type="taxonomic scope" value="Bacteria"/>
</dbReference>
<dbReference type="PROSITE" id="PS00211">
    <property type="entry name" value="ABC_TRANSPORTER_1"/>
    <property type="match status" value="2"/>
</dbReference>
<dbReference type="Proteomes" id="UP000030017">
    <property type="component" value="Unassembled WGS sequence"/>
</dbReference>
<dbReference type="EMBL" id="AVPS01000001">
    <property type="protein sequence ID" value="KGM53051.1"/>
    <property type="molecule type" value="Genomic_DNA"/>
</dbReference>
<dbReference type="STRING" id="1122185.N792_02195"/>
<gene>
    <name evidence="7" type="ORF">N792_02195</name>
</gene>